<reference evidence="1 2" key="1">
    <citation type="journal article" date="2006" name="Science">
        <title>The genome of black cottonwood, Populus trichocarpa (Torr. &amp; Gray).</title>
        <authorList>
            <person name="Tuskan G.A."/>
            <person name="Difazio S."/>
            <person name="Jansson S."/>
            <person name="Bohlmann J."/>
            <person name="Grigoriev I."/>
            <person name="Hellsten U."/>
            <person name="Putnam N."/>
            <person name="Ralph S."/>
            <person name="Rombauts S."/>
            <person name="Salamov A."/>
            <person name="Schein J."/>
            <person name="Sterck L."/>
            <person name="Aerts A."/>
            <person name="Bhalerao R.R."/>
            <person name="Bhalerao R.P."/>
            <person name="Blaudez D."/>
            <person name="Boerjan W."/>
            <person name="Brun A."/>
            <person name="Brunner A."/>
            <person name="Busov V."/>
            <person name="Campbell M."/>
            <person name="Carlson J."/>
            <person name="Chalot M."/>
            <person name="Chapman J."/>
            <person name="Chen G.L."/>
            <person name="Cooper D."/>
            <person name="Coutinho P.M."/>
            <person name="Couturier J."/>
            <person name="Covert S."/>
            <person name="Cronk Q."/>
            <person name="Cunningham R."/>
            <person name="Davis J."/>
            <person name="Degroeve S."/>
            <person name="Dejardin A."/>
            <person name="Depamphilis C."/>
            <person name="Detter J."/>
            <person name="Dirks B."/>
            <person name="Dubchak I."/>
            <person name="Duplessis S."/>
            <person name="Ehlting J."/>
            <person name="Ellis B."/>
            <person name="Gendler K."/>
            <person name="Goodstein D."/>
            <person name="Gribskov M."/>
            <person name="Grimwood J."/>
            <person name="Groover A."/>
            <person name="Gunter L."/>
            <person name="Hamberger B."/>
            <person name="Heinze B."/>
            <person name="Helariutta Y."/>
            <person name="Henrissat B."/>
            <person name="Holligan D."/>
            <person name="Holt R."/>
            <person name="Huang W."/>
            <person name="Islam-Faridi N."/>
            <person name="Jones S."/>
            <person name="Jones-Rhoades M."/>
            <person name="Jorgensen R."/>
            <person name="Joshi C."/>
            <person name="Kangasjarvi J."/>
            <person name="Karlsson J."/>
            <person name="Kelleher C."/>
            <person name="Kirkpatrick R."/>
            <person name="Kirst M."/>
            <person name="Kohler A."/>
            <person name="Kalluri U."/>
            <person name="Larimer F."/>
            <person name="Leebens-Mack J."/>
            <person name="Leple J.C."/>
            <person name="Locascio P."/>
            <person name="Lou Y."/>
            <person name="Lucas S."/>
            <person name="Martin F."/>
            <person name="Montanini B."/>
            <person name="Napoli C."/>
            <person name="Nelson D.R."/>
            <person name="Nelson C."/>
            <person name="Nieminen K."/>
            <person name="Nilsson O."/>
            <person name="Pereda V."/>
            <person name="Peter G."/>
            <person name="Philippe R."/>
            <person name="Pilate G."/>
            <person name="Poliakov A."/>
            <person name="Razumovskaya J."/>
            <person name="Richardson P."/>
            <person name="Rinaldi C."/>
            <person name="Ritland K."/>
            <person name="Rouze P."/>
            <person name="Ryaboy D."/>
            <person name="Schmutz J."/>
            <person name="Schrader J."/>
            <person name="Segerman B."/>
            <person name="Shin H."/>
            <person name="Siddiqui A."/>
            <person name="Sterky F."/>
            <person name="Terry A."/>
            <person name="Tsai C.J."/>
            <person name="Uberbacher E."/>
            <person name="Unneberg P."/>
            <person name="Vahala J."/>
            <person name="Wall K."/>
            <person name="Wessler S."/>
            <person name="Yang G."/>
            <person name="Yin T."/>
            <person name="Douglas C."/>
            <person name="Marra M."/>
            <person name="Sandberg G."/>
            <person name="Van de Peer Y."/>
            <person name="Rokhsar D."/>
        </authorList>
    </citation>
    <scope>NUCLEOTIDE SEQUENCE [LARGE SCALE GENOMIC DNA]</scope>
    <source>
        <strain evidence="2">cv. Nisqually</strain>
    </source>
</reference>
<gene>
    <name evidence="1" type="ORF">POPTR_010G154601v4</name>
</gene>
<dbReference type="Proteomes" id="UP000006729">
    <property type="component" value="Chromosome 10"/>
</dbReference>
<protein>
    <submittedName>
        <fullName evidence="1">Uncharacterized protein</fullName>
    </submittedName>
</protein>
<name>A0ACC0SFQ8_POPTR</name>
<evidence type="ECO:0000313" key="2">
    <source>
        <dbReference type="Proteomes" id="UP000006729"/>
    </source>
</evidence>
<sequence>MIAEILCRLQAQKLPCFRSVSKPWQLHLKHYLDTSSNLYIIIRTTSHVHYMGFYQNLVSSGCFTLKELNHPLMCYNHGIKVLGSVNGLLCVSNVVDDIAEWNPSIRKYFGTKSCSVYVIGFGYDCVRDDYKRSFESEVKVYSLRKQSWRRIVCTTSHAFQWSLTQGDESNIAAFDIQREEFCTRPLPGLGGSADSYRNLGVLGHCLCLVSMHVHSSVDM</sequence>
<accession>A0ACC0SFQ8</accession>
<comment type="caution">
    <text evidence="1">The sequence shown here is derived from an EMBL/GenBank/DDBJ whole genome shotgun (WGS) entry which is preliminary data.</text>
</comment>
<evidence type="ECO:0000313" key="1">
    <source>
        <dbReference type="EMBL" id="KAI9388003.1"/>
    </source>
</evidence>
<proteinExistence type="predicted"/>
<organism evidence="1 2">
    <name type="scientific">Populus trichocarpa</name>
    <name type="common">Western balsam poplar</name>
    <name type="synonym">Populus balsamifera subsp. trichocarpa</name>
    <dbReference type="NCBI Taxonomy" id="3694"/>
    <lineage>
        <taxon>Eukaryota</taxon>
        <taxon>Viridiplantae</taxon>
        <taxon>Streptophyta</taxon>
        <taxon>Embryophyta</taxon>
        <taxon>Tracheophyta</taxon>
        <taxon>Spermatophyta</taxon>
        <taxon>Magnoliopsida</taxon>
        <taxon>eudicotyledons</taxon>
        <taxon>Gunneridae</taxon>
        <taxon>Pentapetalae</taxon>
        <taxon>rosids</taxon>
        <taxon>fabids</taxon>
        <taxon>Malpighiales</taxon>
        <taxon>Salicaceae</taxon>
        <taxon>Saliceae</taxon>
        <taxon>Populus</taxon>
    </lineage>
</organism>
<keyword evidence="2" id="KW-1185">Reference proteome</keyword>
<dbReference type="EMBL" id="CM009299">
    <property type="protein sequence ID" value="KAI9388003.1"/>
    <property type="molecule type" value="Genomic_DNA"/>
</dbReference>